<sequence>MKLARNAQTLAEIADLVEYAFDKPQSLLNDSLFLTRYDHADAYGVRQENKLTNLVMANHFESQFFQQRLKMAGVGYVASYPEYRGKGQISNIMTELLSDLYAQGVAISQLAPFSAAFYRQFGYEFTSHQKTYRISAQAFTNLTSECNGTIKRGSWHQLKPTICSLYQKLLPGQVGTVVREAWWWERLDKYYDRRFYAVAFNDANVAKGYLIYRMQGATFVIDEFAYEDDFAVRKLLTYVKAHISSFKEIVYHGPANEILEHYFSEQQELSCTLSPYMMSRIIDIEQLFTHILLDQAKIVLEVTEDEQCPWNIGSWQLEQGTCKKVDQPGELKASIQSWSELLLGDLTLAEGLFLGKVTATKKFETEIFPKGQQRFYDYF</sequence>
<dbReference type="OrthoDB" id="9768284at2"/>
<dbReference type="Proteomes" id="UP000051324">
    <property type="component" value="Unassembled WGS sequence"/>
</dbReference>
<dbReference type="Pfam" id="PF17668">
    <property type="entry name" value="Acetyltransf_17"/>
    <property type="match status" value="1"/>
</dbReference>
<dbReference type="InterPro" id="IPR016181">
    <property type="entry name" value="Acyl_CoA_acyltransferase"/>
</dbReference>
<dbReference type="GO" id="GO:0030649">
    <property type="term" value="P:aminoglycoside antibiotic catabolic process"/>
    <property type="evidence" value="ECO:0007669"/>
    <property type="project" value="TreeGrafter"/>
</dbReference>
<dbReference type="Gene3D" id="3.30.1050.10">
    <property type="entry name" value="SCP2 sterol-binding domain"/>
    <property type="match status" value="1"/>
</dbReference>
<feature type="domain" description="Enhanced intracellular survival protein" evidence="1">
    <location>
        <begin position="295"/>
        <end position="362"/>
    </location>
</feature>
<dbReference type="Pfam" id="PF13527">
    <property type="entry name" value="Acetyltransf_9"/>
    <property type="match status" value="1"/>
</dbReference>
<dbReference type="Pfam" id="PF13530">
    <property type="entry name" value="SCP2_2"/>
    <property type="match status" value="1"/>
</dbReference>
<proteinExistence type="predicted"/>
<dbReference type="GO" id="GO:0034069">
    <property type="term" value="F:aminoglycoside N-acetyltransferase activity"/>
    <property type="evidence" value="ECO:0007669"/>
    <property type="project" value="TreeGrafter"/>
</dbReference>
<evidence type="ECO:0008006" key="5">
    <source>
        <dbReference type="Google" id="ProtNLM"/>
    </source>
</evidence>
<organism evidence="3 4">
    <name type="scientific">Ligilactobacillus apodemi DSM 16634 = JCM 16172</name>
    <dbReference type="NCBI Taxonomy" id="1423724"/>
    <lineage>
        <taxon>Bacteria</taxon>
        <taxon>Bacillati</taxon>
        <taxon>Bacillota</taxon>
        <taxon>Bacilli</taxon>
        <taxon>Lactobacillales</taxon>
        <taxon>Lactobacillaceae</taxon>
        <taxon>Ligilactobacillus</taxon>
    </lineage>
</organism>
<dbReference type="RefSeq" id="WP_025087073.1">
    <property type="nucleotide sequence ID" value="NZ_AZFT01000053.1"/>
</dbReference>
<evidence type="ECO:0000313" key="3">
    <source>
        <dbReference type="EMBL" id="KRL83642.1"/>
    </source>
</evidence>
<dbReference type="eggNOG" id="COG4552">
    <property type="taxonomic scope" value="Bacteria"/>
</dbReference>
<dbReference type="STRING" id="1423724.FC32_GL000902"/>
<name>A0A0R1TX83_9LACO</name>
<evidence type="ECO:0000259" key="2">
    <source>
        <dbReference type="Pfam" id="PF17668"/>
    </source>
</evidence>
<dbReference type="InterPro" id="IPR025559">
    <property type="entry name" value="Eis_dom"/>
</dbReference>
<dbReference type="SUPFAM" id="SSF55729">
    <property type="entry name" value="Acyl-CoA N-acyltransferases (Nat)"/>
    <property type="match status" value="1"/>
</dbReference>
<dbReference type="EMBL" id="AZFT01000053">
    <property type="protein sequence ID" value="KRL83642.1"/>
    <property type="molecule type" value="Genomic_DNA"/>
</dbReference>
<dbReference type="PANTHER" id="PTHR37817:SF1">
    <property type="entry name" value="N-ACETYLTRANSFERASE EIS"/>
    <property type="match status" value="1"/>
</dbReference>
<feature type="domain" description="Eis-like acetyltransferase" evidence="2">
    <location>
        <begin position="175"/>
        <end position="281"/>
    </location>
</feature>
<dbReference type="SUPFAM" id="SSF55718">
    <property type="entry name" value="SCP-like"/>
    <property type="match status" value="1"/>
</dbReference>
<evidence type="ECO:0000259" key="1">
    <source>
        <dbReference type="Pfam" id="PF13530"/>
    </source>
</evidence>
<dbReference type="InterPro" id="IPR041380">
    <property type="entry name" value="Acetyltransf_17"/>
</dbReference>
<protein>
    <recommendedName>
        <fullName evidence="5">N-acetyltransferase domain-containing protein</fullName>
    </recommendedName>
</protein>
<evidence type="ECO:0000313" key="4">
    <source>
        <dbReference type="Proteomes" id="UP000051324"/>
    </source>
</evidence>
<dbReference type="InterPro" id="IPR036527">
    <property type="entry name" value="SCP2_sterol-bd_dom_sf"/>
</dbReference>
<reference evidence="3 4" key="1">
    <citation type="journal article" date="2015" name="Genome Announc.">
        <title>Expanding the biotechnology potential of lactobacilli through comparative genomics of 213 strains and associated genera.</title>
        <authorList>
            <person name="Sun Z."/>
            <person name="Harris H.M."/>
            <person name="McCann A."/>
            <person name="Guo C."/>
            <person name="Argimon S."/>
            <person name="Zhang W."/>
            <person name="Yang X."/>
            <person name="Jeffery I.B."/>
            <person name="Cooney J.C."/>
            <person name="Kagawa T.F."/>
            <person name="Liu W."/>
            <person name="Song Y."/>
            <person name="Salvetti E."/>
            <person name="Wrobel A."/>
            <person name="Rasinkangas P."/>
            <person name="Parkhill J."/>
            <person name="Rea M.C."/>
            <person name="O'Sullivan O."/>
            <person name="Ritari J."/>
            <person name="Douillard F.P."/>
            <person name="Paul Ross R."/>
            <person name="Yang R."/>
            <person name="Briner A.E."/>
            <person name="Felis G.E."/>
            <person name="de Vos W.M."/>
            <person name="Barrangou R."/>
            <person name="Klaenhammer T.R."/>
            <person name="Caufield P.W."/>
            <person name="Cui Y."/>
            <person name="Zhang H."/>
            <person name="O'Toole P.W."/>
        </authorList>
    </citation>
    <scope>NUCLEOTIDE SEQUENCE [LARGE SCALE GENOMIC DNA]</scope>
    <source>
        <strain evidence="3 4">DSM 16634</strain>
    </source>
</reference>
<dbReference type="InterPro" id="IPR051554">
    <property type="entry name" value="Acetyltransferase_Eis"/>
</dbReference>
<dbReference type="PANTHER" id="PTHR37817">
    <property type="entry name" value="N-ACETYLTRANSFERASE EIS"/>
    <property type="match status" value="1"/>
</dbReference>
<accession>A0A0R1TX83</accession>
<dbReference type="AlphaFoldDB" id="A0A0R1TX83"/>
<keyword evidence="4" id="KW-1185">Reference proteome</keyword>
<dbReference type="PATRIC" id="fig|1423724.4.peg.942"/>
<comment type="caution">
    <text evidence="3">The sequence shown here is derived from an EMBL/GenBank/DDBJ whole genome shotgun (WGS) entry which is preliminary data.</text>
</comment>
<dbReference type="Gene3D" id="3.40.630.30">
    <property type="match status" value="2"/>
</dbReference>
<gene>
    <name evidence="3" type="ORF">FC32_GL000902</name>
</gene>